<feature type="domain" description="HTH hxlR-type" evidence="4">
    <location>
        <begin position="21"/>
        <end position="120"/>
    </location>
</feature>
<keyword evidence="1" id="KW-0805">Transcription regulation</keyword>
<dbReference type="SUPFAM" id="SSF46785">
    <property type="entry name" value="Winged helix' DNA-binding domain"/>
    <property type="match status" value="1"/>
</dbReference>
<evidence type="ECO:0000256" key="1">
    <source>
        <dbReference type="ARBA" id="ARBA00023015"/>
    </source>
</evidence>
<organism evidence="5 6">
    <name type="scientific">Sarcina ventriculi</name>
    <name type="common">Clostridium ventriculi</name>
    <dbReference type="NCBI Taxonomy" id="1267"/>
    <lineage>
        <taxon>Bacteria</taxon>
        <taxon>Bacillati</taxon>
        <taxon>Bacillota</taxon>
        <taxon>Clostridia</taxon>
        <taxon>Eubacteriales</taxon>
        <taxon>Clostridiaceae</taxon>
        <taxon>Sarcina</taxon>
    </lineage>
</organism>
<dbReference type="InterPro" id="IPR036388">
    <property type="entry name" value="WH-like_DNA-bd_sf"/>
</dbReference>
<evidence type="ECO:0000259" key="4">
    <source>
        <dbReference type="PROSITE" id="PS51118"/>
    </source>
</evidence>
<evidence type="ECO:0000256" key="2">
    <source>
        <dbReference type="ARBA" id="ARBA00023125"/>
    </source>
</evidence>
<dbReference type="Pfam" id="PF01638">
    <property type="entry name" value="HxlR"/>
    <property type="match status" value="1"/>
</dbReference>
<name>A0ABM9UQC9_SARVE</name>
<keyword evidence="2" id="KW-0238">DNA-binding</keyword>
<reference evidence="5 6" key="1">
    <citation type="submission" date="2015-09" db="EMBL/GenBank/DDBJ databases">
        <authorList>
            <consortium name="Pathogen Informatics"/>
        </authorList>
    </citation>
    <scope>NUCLEOTIDE SEQUENCE [LARGE SCALE GENOMIC DNA]</scope>
    <source>
        <strain evidence="5 6">2789STDY5834858</strain>
    </source>
</reference>
<comment type="caution">
    <text evidence="5">The sequence shown here is derived from an EMBL/GenBank/DDBJ whole genome shotgun (WGS) entry which is preliminary data.</text>
</comment>
<proteinExistence type="predicted"/>
<accession>A0ABM9UQC9</accession>
<dbReference type="InterPro" id="IPR002577">
    <property type="entry name" value="HTH_HxlR"/>
</dbReference>
<dbReference type="PANTHER" id="PTHR33204:SF29">
    <property type="entry name" value="TRANSCRIPTIONAL REGULATOR"/>
    <property type="match status" value="1"/>
</dbReference>
<evidence type="ECO:0000313" key="5">
    <source>
        <dbReference type="EMBL" id="CUN92054.1"/>
    </source>
</evidence>
<evidence type="ECO:0000313" key="6">
    <source>
        <dbReference type="Proteomes" id="UP000095488"/>
    </source>
</evidence>
<dbReference type="RefSeq" id="WP_055259020.1">
    <property type="nucleotide sequence ID" value="NZ_BCMV01000037.1"/>
</dbReference>
<dbReference type="Gene3D" id="1.10.10.10">
    <property type="entry name" value="Winged helix-like DNA-binding domain superfamily/Winged helix DNA-binding domain"/>
    <property type="match status" value="1"/>
</dbReference>
<dbReference type="Proteomes" id="UP000095488">
    <property type="component" value="Unassembled WGS sequence"/>
</dbReference>
<evidence type="ECO:0000256" key="3">
    <source>
        <dbReference type="ARBA" id="ARBA00023163"/>
    </source>
</evidence>
<gene>
    <name evidence="5" type="primary">hxlR_1</name>
    <name evidence="5" type="ORF">ERS852473_01429</name>
</gene>
<dbReference type="EMBL" id="CYZR01000004">
    <property type="protein sequence ID" value="CUN92054.1"/>
    <property type="molecule type" value="Genomic_DNA"/>
</dbReference>
<dbReference type="PANTHER" id="PTHR33204">
    <property type="entry name" value="TRANSCRIPTIONAL REGULATOR, MARR FAMILY"/>
    <property type="match status" value="1"/>
</dbReference>
<keyword evidence="6" id="KW-1185">Reference proteome</keyword>
<sequence length="128" mass="15345">MGNYLKYDSEYPEENIYESECPVIYALSIVGQKWKLPIMWYLFKNECTRYNDLKRQVKGITNMMLTKSLKELEEHGLIYRKQYEVIPPKVEYSLTERGKALLPTLDALYYWGKDQIEIDKLKNKNYDI</sequence>
<dbReference type="PROSITE" id="PS51118">
    <property type="entry name" value="HTH_HXLR"/>
    <property type="match status" value="1"/>
</dbReference>
<dbReference type="InterPro" id="IPR036390">
    <property type="entry name" value="WH_DNA-bd_sf"/>
</dbReference>
<keyword evidence="3" id="KW-0804">Transcription</keyword>
<protein>
    <submittedName>
        <fullName evidence="5">HTH-type transcriptional activator hxlR</fullName>
    </submittedName>
</protein>